<gene>
    <name evidence="3" type="ORF">COX83_02530</name>
</gene>
<proteinExistence type="inferred from homology"/>
<dbReference type="InterPro" id="IPR011856">
    <property type="entry name" value="tRNA_endonuc-like_dom_sf"/>
</dbReference>
<dbReference type="Pfam" id="PF02021">
    <property type="entry name" value="UPF0102"/>
    <property type="match status" value="1"/>
</dbReference>
<dbReference type="Proteomes" id="UP000230078">
    <property type="component" value="Unassembled WGS sequence"/>
</dbReference>
<evidence type="ECO:0000256" key="2">
    <source>
        <dbReference type="HAMAP-Rule" id="MF_00048"/>
    </source>
</evidence>
<dbReference type="GO" id="GO:0003676">
    <property type="term" value="F:nucleic acid binding"/>
    <property type="evidence" value="ECO:0007669"/>
    <property type="project" value="InterPro"/>
</dbReference>
<name>A0A2M7V3P5_9BACT</name>
<dbReference type="InterPro" id="IPR011335">
    <property type="entry name" value="Restrct_endonuc-II-like"/>
</dbReference>
<accession>A0A2M7V3P5</accession>
<dbReference type="SUPFAM" id="SSF52980">
    <property type="entry name" value="Restriction endonuclease-like"/>
    <property type="match status" value="1"/>
</dbReference>
<sequence>MSQTDKQKIGAWGEEVAVRMLKEKGYEIADRNFETREGEIDIIAWHNKPYFGKTLCFVEVKTRGGEDGSAERATGAEKLGRMKQAAIAYCLRNNIQRETTAIQFEHVSVYGSPKGLRDVRHYEIPV</sequence>
<dbReference type="AlphaFoldDB" id="A0A2M7V3P5"/>
<dbReference type="PANTHER" id="PTHR34039:SF1">
    <property type="entry name" value="UPF0102 PROTEIN YRAN"/>
    <property type="match status" value="1"/>
</dbReference>
<protein>
    <recommendedName>
        <fullName evidence="2">UPF0102 protein COX83_02530</fullName>
    </recommendedName>
</protein>
<evidence type="ECO:0000313" key="3">
    <source>
        <dbReference type="EMBL" id="PIZ93146.1"/>
    </source>
</evidence>
<comment type="similarity">
    <text evidence="1 2">Belongs to the UPF0102 family.</text>
</comment>
<evidence type="ECO:0000313" key="4">
    <source>
        <dbReference type="Proteomes" id="UP000230078"/>
    </source>
</evidence>
<reference evidence="4" key="1">
    <citation type="submission" date="2017-09" db="EMBL/GenBank/DDBJ databases">
        <title>Depth-based differentiation of microbial function through sediment-hosted aquifers and enrichment of novel symbionts in the deep terrestrial subsurface.</title>
        <authorList>
            <person name="Probst A.J."/>
            <person name="Ladd B."/>
            <person name="Jarett J.K."/>
            <person name="Geller-Mcgrath D.E."/>
            <person name="Sieber C.M.K."/>
            <person name="Emerson J.B."/>
            <person name="Anantharaman K."/>
            <person name="Thomas B.C."/>
            <person name="Malmstrom R."/>
            <person name="Stieglmeier M."/>
            <person name="Klingl A."/>
            <person name="Woyke T."/>
            <person name="Ryan C.M."/>
            <person name="Banfield J.F."/>
        </authorList>
    </citation>
    <scope>NUCLEOTIDE SEQUENCE [LARGE SCALE GENOMIC DNA]</scope>
</reference>
<dbReference type="Gene3D" id="3.40.1350.10">
    <property type="match status" value="1"/>
</dbReference>
<dbReference type="PANTHER" id="PTHR34039">
    <property type="entry name" value="UPF0102 PROTEIN YRAN"/>
    <property type="match status" value="1"/>
</dbReference>
<dbReference type="EMBL" id="PFPI01000033">
    <property type="protein sequence ID" value="PIZ93146.1"/>
    <property type="molecule type" value="Genomic_DNA"/>
</dbReference>
<dbReference type="InterPro" id="IPR003509">
    <property type="entry name" value="UPF0102_YraN-like"/>
</dbReference>
<evidence type="ECO:0000256" key="1">
    <source>
        <dbReference type="ARBA" id="ARBA00006738"/>
    </source>
</evidence>
<organism evidence="3 4">
    <name type="scientific">Candidatus Magasanikbacteria bacterium CG_4_10_14_0_2_um_filter_41_31</name>
    <dbReference type="NCBI Taxonomy" id="1974639"/>
    <lineage>
        <taxon>Bacteria</taxon>
        <taxon>Candidatus Magasanikiibacteriota</taxon>
    </lineage>
</organism>
<comment type="caution">
    <text evidence="3">The sequence shown here is derived from an EMBL/GenBank/DDBJ whole genome shotgun (WGS) entry which is preliminary data.</text>
</comment>
<dbReference type="HAMAP" id="MF_00048">
    <property type="entry name" value="UPF0102"/>
    <property type="match status" value="1"/>
</dbReference>